<reference evidence="2 3" key="1">
    <citation type="submission" date="2015-11" db="EMBL/GenBank/DDBJ databases">
        <authorList>
            <person name="Chudoff D."/>
            <person name="Dunbar D."/>
            <person name="Jacobs-Sera D."/>
            <person name="Guerrero C.A."/>
            <person name="Bowman C.A."/>
            <person name="Russell D.A."/>
            <person name="Pope W.H."/>
            <person name="Hatfull G.F."/>
        </authorList>
    </citation>
    <scope>NUCLEOTIDE SEQUENCE [LARGE SCALE GENOMIC DNA]</scope>
</reference>
<dbReference type="Proteomes" id="UP000222441">
    <property type="component" value="Segment"/>
</dbReference>
<protein>
    <submittedName>
        <fullName evidence="2">RecA-like DNA recombinase</fullName>
    </submittedName>
</protein>
<organism evidence="2 3">
    <name type="scientific">Arthrobacter phage Preamble</name>
    <dbReference type="NCBI Taxonomy" id="1772310"/>
    <lineage>
        <taxon>Viruses</taxon>
        <taxon>Duplodnaviria</taxon>
        <taxon>Heunggongvirae</taxon>
        <taxon>Uroviricota</taxon>
        <taxon>Caudoviricetes</taxon>
        <taxon>Korravirus</taxon>
        <taxon>Korravirus preamble</taxon>
    </lineage>
</organism>
<dbReference type="Gene3D" id="3.40.50.300">
    <property type="entry name" value="P-loop containing nucleotide triphosphate hydrolases"/>
    <property type="match status" value="1"/>
</dbReference>
<sequence length="371" mass="41346">MKHYPTRREPIWNENTLKEDELPRATAAKKNDKIAEAIAQTSIDDVVKAAPVEDERFDDLFAPVDEVDDFYNFCFYGLEGSGKTTAIATAANIAPEGSKVLIVNAEGGVKKKALERRGIDTSKIVLWPNPKTGGRVTRKGLEKLYQRLQSDLATDPNSWFAIGWDSITEVHAKIVSDVAGARIQKARDRDVVITEADEFFTDRDDYGVMSKMVNDLLRKFRDLPVHYIVTALERRDVDEKTSKVSYGPAVTPALQTSILGYTDVNLYFKAEDEDGPFRALVKGVGTFRTKDRMGGLPKVIAQPSMERILGYIDGEIEEASDDLQKALPAIRERKPKPSGKIRKTAAEKKAEAEESEEETTQDAEADTNDDE</sequence>
<evidence type="ECO:0000313" key="3">
    <source>
        <dbReference type="Proteomes" id="UP000222441"/>
    </source>
</evidence>
<dbReference type="OrthoDB" id="6110at10239"/>
<proteinExistence type="predicted"/>
<feature type="compositionally biased region" description="Acidic residues" evidence="1">
    <location>
        <begin position="353"/>
        <end position="371"/>
    </location>
</feature>
<keyword evidence="3" id="KW-1185">Reference proteome</keyword>
<name>A0A0U4B4X9_9CAUD</name>
<dbReference type="GeneID" id="40078710"/>
<evidence type="ECO:0000256" key="1">
    <source>
        <dbReference type="SAM" id="MobiDB-lite"/>
    </source>
</evidence>
<dbReference type="Pfam" id="PF13479">
    <property type="entry name" value="AAA_24"/>
    <property type="match status" value="1"/>
</dbReference>
<dbReference type="SUPFAM" id="SSF52540">
    <property type="entry name" value="P-loop containing nucleoside triphosphate hydrolases"/>
    <property type="match status" value="1"/>
</dbReference>
<dbReference type="RefSeq" id="YP_009602844.1">
    <property type="nucleotide sequence ID" value="NC_041944.1"/>
</dbReference>
<evidence type="ECO:0000313" key="2">
    <source>
        <dbReference type="EMBL" id="ALY09824.1"/>
    </source>
</evidence>
<dbReference type="EMBL" id="KU160659">
    <property type="protein sequence ID" value="ALY09824.1"/>
    <property type="molecule type" value="Genomic_DNA"/>
</dbReference>
<accession>A0A0U4B4X9</accession>
<feature type="region of interest" description="Disordered" evidence="1">
    <location>
        <begin position="328"/>
        <end position="371"/>
    </location>
</feature>
<dbReference type="InterPro" id="IPR027417">
    <property type="entry name" value="P-loop_NTPase"/>
</dbReference>
<gene>
    <name evidence="2" type="primary">42</name>
    <name evidence="2" type="ORF">PREAMBLE_42</name>
</gene>
<dbReference type="KEGG" id="vg:40078710"/>
<feature type="compositionally biased region" description="Basic residues" evidence="1">
    <location>
        <begin position="333"/>
        <end position="343"/>
    </location>
</feature>